<dbReference type="Gene3D" id="3.40.630.30">
    <property type="match status" value="1"/>
</dbReference>
<comment type="caution">
    <text evidence="2">The sequence shown here is derived from an EMBL/GenBank/DDBJ whole genome shotgun (WGS) entry which is preliminary data.</text>
</comment>
<dbReference type="Pfam" id="PF00583">
    <property type="entry name" value="Acetyltransf_1"/>
    <property type="match status" value="1"/>
</dbReference>
<dbReference type="PANTHER" id="PTHR43617">
    <property type="entry name" value="L-AMINO ACID N-ACETYLTRANSFERASE"/>
    <property type="match status" value="1"/>
</dbReference>
<evidence type="ECO:0000313" key="2">
    <source>
        <dbReference type="EMBL" id="KAF4979254.1"/>
    </source>
</evidence>
<dbReference type="GO" id="GO:0016747">
    <property type="term" value="F:acyltransferase activity, transferring groups other than amino-acyl groups"/>
    <property type="evidence" value="ECO:0007669"/>
    <property type="project" value="InterPro"/>
</dbReference>
<proteinExistence type="predicted"/>
<keyword evidence="3" id="KW-1185">Reference proteome</keyword>
<protein>
    <recommendedName>
        <fullName evidence="1">N-acetyltransferase domain-containing protein</fullName>
    </recommendedName>
</protein>
<evidence type="ECO:0000313" key="3">
    <source>
        <dbReference type="Proteomes" id="UP000635477"/>
    </source>
</evidence>
<reference evidence="2" key="2">
    <citation type="submission" date="2020-05" db="EMBL/GenBank/DDBJ databases">
        <authorList>
            <person name="Kim H.-S."/>
            <person name="Proctor R.H."/>
            <person name="Brown D.W."/>
        </authorList>
    </citation>
    <scope>NUCLEOTIDE SEQUENCE</scope>
    <source>
        <strain evidence="2">NRRL 22465</strain>
    </source>
</reference>
<feature type="domain" description="N-acetyltransferase" evidence="1">
    <location>
        <begin position="6"/>
        <end position="178"/>
    </location>
</feature>
<dbReference type="Proteomes" id="UP000635477">
    <property type="component" value="Unassembled WGS sequence"/>
</dbReference>
<dbReference type="AlphaFoldDB" id="A0A8H4UM98"/>
<dbReference type="PROSITE" id="PS51186">
    <property type="entry name" value="GNAT"/>
    <property type="match status" value="1"/>
</dbReference>
<dbReference type="PANTHER" id="PTHR43617:SF9">
    <property type="entry name" value="GNAT FAMILY ACETYLTRANSFERASE"/>
    <property type="match status" value="1"/>
</dbReference>
<reference evidence="2" key="1">
    <citation type="journal article" date="2020" name="BMC Genomics">
        <title>Correction to: Identification and distribution of gene clusters required for synthesis of sphingolipid metabolism inhibitors in diverse species of the filamentous fungus Fusarium.</title>
        <authorList>
            <person name="Kim H.S."/>
            <person name="Lohmar J.M."/>
            <person name="Busman M."/>
            <person name="Brown D.W."/>
            <person name="Naumann T.A."/>
            <person name="Divon H.H."/>
            <person name="Lysoe E."/>
            <person name="Uhlig S."/>
            <person name="Proctor R.H."/>
        </authorList>
    </citation>
    <scope>NUCLEOTIDE SEQUENCE</scope>
    <source>
        <strain evidence="2">NRRL 22465</strain>
    </source>
</reference>
<dbReference type="EMBL" id="JABEYC010000311">
    <property type="protein sequence ID" value="KAF4979254.1"/>
    <property type="molecule type" value="Genomic_DNA"/>
</dbReference>
<organism evidence="2 3">
    <name type="scientific">Fusarium zealandicum</name>
    <dbReference type="NCBI Taxonomy" id="1053134"/>
    <lineage>
        <taxon>Eukaryota</taxon>
        <taxon>Fungi</taxon>
        <taxon>Dikarya</taxon>
        <taxon>Ascomycota</taxon>
        <taxon>Pezizomycotina</taxon>
        <taxon>Sordariomycetes</taxon>
        <taxon>Hypocreomycetidae</taxon>
        <taxon>Hypocreales</taxon>
        <taxon>Nectriaceae</taxon>
        <taxon>Fusarium</taxon>
        <taxon>Fusarium staphyleae species complex</taxon>
    </lineage>
</organism>
<dbReference type="InterPro" id="IPR016181">
    <property type="entry name" value="Acyl_CoA_acyltransferase"/>
</dbReference>
<dbReference type="InterPro" id="IPR050276">
    <property type="entry name" value="MshD_Acetyltransferase"/>
</dbReference>
<dbReference type="CDD" id="cd04301">
    <property type="entry name" value="NAT_SF"/>
    <property type="match status" value="1"/>
</dbReference>
<name>A0A8H4UM98_9HYPO</name>
<dbReference type="InterPro" id="IPR000182">
    <property type="entry name" value="GNAT_dom"/>
</dbReference>
<dbReference type="OrthoDB" id="5689at2759"/>
<dbReference type="SUPFAM" id="SSF55729">
    <property type="entry name" value="Acyl-CoA N-acyltransferases (Nat)"/>
    <property type="match status" value="1"/>
</dbReference>
<sequence>MATTKLQFRIATLDDAAQIQQLIQAAFRAEDSRENWTGDMGLASGFSIGVEEITPGITNPNSDVLIATDDNGQLVGSITVVKRGTDVARLALLAVDQKLHRGGIGRQVLTYAQDYCRREWGVKKLGLNALSTRQELIAWYMRFGFRKTGEESPFPYERFSDRALPDGLCFFEMEKDLEAV</sequence>
<evidence type="ECO:0000259" key="1">
    <source>
        <dbReference type="PROSITE" id="PS51186"/>
    </source>
</evidence>
<gene>
    <name evidence="2" type="ORF">FZEAL_4499</name>
</gene>
<accession>A0A8H4UM98</accession>